<keyword evidence="7" id="KW-1185">Reference proteome</keyword>
<dbReference type="GO" id="GO:0004499">
    <property type="term" value="F:N,N-dimethylaniline monooxygenase activity"/>
    <property type="evidence" value="ECO:0007669"/>
    <property type="project" value="InterPro"/>
</dbReference>
<accession>M2ZYY3</accession>
<dbReference type="PRINTS" id="PR00370">
    <property type="entry name" value="FMOXYGENASE"/>
</dbReference>
<name>M2ZYY3_PSEFD</name>
<dbReference type="RefSeq" id="XP_007931990.1">
    <property type="nucleotide sequence ID" value="XM_007933799.1"/>
</dbReference>
<evidence type="ECO:0000256" key="2">
    <source>
        <dbReference type="ARBA" id="ARBA00022630"/>
    </source>
</evidence>
<evidence type="ECO:0000256" key="1">
    <source>
        <dbReference type="ARBA" id="ARBA00009183"/>
    </source>
</evidence>
<dbReference type="eggNOG" id="KOG1399">
    <property type="taxonomic scope" value="Eukaryota"/>
</dbReference>
<evidence type="ECO:0008006" key="8">
    <source>
        <dbReference type="Google" id="ProtNLM"/>
    </source>
</evidence>
<reference evidence="6 7" key="1">
    <citation type="journal article" date="2012" name="PLoS Pathog.">
        <title>Diverse lifestyles and strategies of plant pathogenesis encoded in the genomes of eighteen Dothideomycetes fungi.</title>
        <authorList>
            <person name="Ohm R.A."/>
            <person name="Feau N."/>
            <person name="Henrissat B."/>
            <person name="Schoch C.L."/>
            <person name="Horwitz B.A."/>
            <person name="Barry K.W."/>
            <person name="Condon B.J."/>
            <person name="Copeland A.C."/>
            <person name="Dhillon B."/>
            <person name="Glaser F."/>
            <person name="Hesse C.N."/>
            <person name="Kosti I."/>
            <person name="LaButti K."/>
            <person name="Lindquist E.A."/>
            <person name="Lucas S."/>
            <person name="Salamov A.A."/>
            <person name="Bradshaw R.E."/>
            <person name="Ciuffetti L."/>
            <person name="Hamelin R.C."/>
            <person name="Kema G.H.J."/>
            <person name="Lawrence C."/>
            <person name="Scott J.A."/>
            <person name="Spatafora J.W."/>
            <person name="Turgeon B.G."/>
            <person name="de Wit P.J.G.M."/>
            <person name="Zhong S."/>
            <person name="Goodwin S.B."/>
            <person name="Grigoriev I.V."/>
        </authorList>
    </citation>
    <scope>NUCLEOTIDE SEQUENCE [LARGE SCALE GENOMIC DNA]</scope>
    <source>
        <strain evidence="6 7">CIRAD86</strain>
    </source>
</reference>
<evidence type="ECO:0000313" key="6">
    <source>
        <dbReference type="EMBL" id="EME77346.1"/>
    </source>
</evidence>
<dbReference type="Gene3D" id="3.50.50.60">
    <property type="entry name" value="FAD/NAD(P)-binding domain"/>
    <property type="match status" value="2"/>
</dbReference>
<keyword evidence="5" id="KW-0560">Oxidoreductase</keyword>
<dbReference type="OrthoDB" id="66881at2759"/>
<keyword evidence="3" id="KW-0274">FAD</keyword>
<dbReference type="HOGENOM" id="CLU_006909_5_0_1"/>
<dbReference type="GO" id="GO:0050660">
    <property type="term" value="F:flavin adenine dinucleotide binding"/>
    <property type="evidence" value="ECO:0007669"/>
    <property type="project" value="InterPro"/>
</dbReference>
<evidence type="ECO:0000256" key="3">
    <source>
        <dbReference type="ARBA" id="ARBA00022827"/>
    </source>
</evidence>
<dbReference type="GeneID" id="19339486"/>
<organism evidence="6 7">
    <name type="scientific">Pseudocercospora fijiensis (strain CIRAD86)</name>
    <name type="common">Black leaf streak disease fungus</name>
    <name type="synonym">Mycosphaerella fijiensis</name>
    <dbReference type="NCBI Taxonomy" id="383855"/>
    <lineage>
        <taxon>Eukaryota</taxon>
        <taxon>Fungi</taxon>
        <taxon>Dikarya</taxon>
        <taxon>Ascomycota</taxon>
        <taxon>Pezizomycotina</taxon>
        <taxon>Dothideomycetes</taxon>
        <taxon>Dothideomycetidae</taxon>
        <taxon>Mycosphaerellales</taxon>
        <taxon>Mycosphaerellaceae</taxon>
        <taxon>Pseudocercospora</taxon>
    </lineage>
</organism>
<dbReference type="EMBL" id="KB446566">
    <property type="protein sequence ID" value="EME77346.1"/>
    <property type="molecule type" value="Genomic_DNA"/>
</dbReference>
<dbReference type="SUPFAM" id="SSF51905">
    <property type="entry name" value="FAD/NAD(P)-binding domain"/>
    <property type="match status" value="2"/>
</dbReference>
<dbReference type="Proteomes" id="UP000016932">
    <property type="component" value="Unassembled WGS sequence"/>
</dbReference>
<keyword evidence="2" id="KW-0285">Flavoprotein</keyword>
<dbReference type="VEuPathDB" id="FungiDB:MYCFIDRAFT_42490"/>
<sequence length="499" mass="55559">MRPLFPDVVIIGAGLSGLVAASYLCAEGLKVTIIEQKPGPGGVWNSVPKKHGRWEKPVYSALETNIPRQTMTLSDQSWPTGTPLMPHNKQVKQYLEQYCYQLQQKYEHKRLLYIQYNAAVVEVKKCQQDYNEKWKTTIESLQSEVPQYENLHSDFVVVAVGNYQTPFFPFYPGLNEWRDTHPDSVSHALFYENPNDFRKKANQLDLFSLRLNVLMIGYGPSGFDISSKIAKVAKSLVLSTSRPDQALAPGVHLGLPEIAHLDAPSRTAIFKSGDKSDSNKPGGVFTGVDKILFCTGYKYNFDFIKTPNGAPLLDEGFMVAEVYQHTIYRPDPTLAFLGLPKGGLSFIIAEAQSALIARAFKGRLLIPSVPFMKSLIDQEKKKWKDRVQRNEVRDSSYHDLGGGNDKEYVNQLWKVCQAAAPPSAGNLGKAPPYWCSCMDDAKAQTGMVRLRYKALGEKRVRYSTYASVGGVLPTSCPTHSRLEQEVSPGGGLACCYIGQ</sequence>
<evidence type="ECO:0000313" key="7">
    <source>
        <dbReference type="Proteomes" id="UP000016932"/>
    </source>
</evidence>
<dbReference type="GO" id="GO:0050661">
    <property type="term" value="F:NADP binding"/>
    <property type="evidence" value="ECO:0007669"/>
    <property type="project" value="InterPro"/>
</dbReference>
<dbReference type="KEGG" id="pfj:MYCFIDRAFT_42490"/>
<evidence type="ECO:0000256" key="5">
    <source>
        <dbReference type="ARBA" id="ARBA00023002"/>
    </source>
</evidence>
<dbReference type="InterPro" id="IPR036188">
    <property type="entry name" value="FAD/NAD-bd_sf"/>
</dbReference>
<dbReference type="Pfam" id="PF00743">
    <property type="entry name" value="FMO-like"/>
    <property type="match status" value="2"/>
</dbReference>
<protein>
    <recommendedName>
        <fullName evidence="8">FAD/NAD(P)-binding domain-containing protein</fullName>
    </recommendedName>
</protein>
<dbReference type="InterPro" id="IPR050346">
    <property type="entry name" value="FMO-like"/>
</dbReference>
<proteinExistence type="inferred from homology"/>
<evidence type="ECO:0000256" key="4">
    <source>
        <dbReference type="ARBA" id="ARBA00022857"/>
    </source>
</evidence>
<dbReference type="InterPro" id="IPR020946">
    <property type="entry name" value="Flavin_mOase-like"/>
</dbReference>
<comment type="similarity">
    <text evidence="1">Belongs to the FMO family.</text>
</comment>
<keyword evidence="4" id="KW-0521">NADP</keyword>
<dbReference type="PANTHER" id="PTHR23023">
    <property type="entry name" value="DIMETHYLANILINE MONOOXYGENASE"/>
    <property type="match status" value="1"/>
</dbReference>
<dbReference type="AlphaFoldDB" id="M2ZYY3"/>
<dbReference type="InterPro" id="IPR000960">
    <property type="entry name" value="Flavin_mOase"/>
</dbReference>
<gene>
    <name evidence="6" type="ORF">MYCFIDRAFT_42490</name>
</gene>